<sequence>MILLICAIGLITYVVLYYQNVRKYPPGPFPLPLIGNLYHLKAEGLHEYIHKIGPAYGHCLTLFLPRPIVFLTNYDNVYEALVTKGDNFAGRSQLPPDIYLQRNLQTGVTIADGDKWRTQRRISVKILRELGMGKNGMEAKINQMLDELMHMLKETNNGVTSFDICKPLQQFAGNTINEVLFGYHFKFSEPAKFEFFLERACEHLRNIKYNVFAFIVQAWPWAKSLPIIGRKGYTEPTENMSLFNGYVEEEVDQIVKTYDRHHEPSNFVEAYLSEMEKNAELDIINLCAIVVDIWFAGAETTGRTLRWCPLILMQNPAAQEKMRAELISVVGKDRRLEMADKPNLPYFNAAMAELQRTANLLPFILIHRCTADTTIGGKPIPKDTLTRHQIFSVMRDDEIFKNPIEFKPERFMGEDGKVNKILLDRVVPFGMGKRQCMGEGLARMELFLVLGNLLLNYRFEQTESFDSINNVLRDPGPYKCRIVPIYRSCNNNEIINSQ</sequence>
<evidence type="ECO:0000313" key="9">
    <source>
        <dbReference type="EMBL" id="GMR40702.1"/>
    </source>
</evidence>
<dbReference type="AlphaFoldDB" id="A0AAN4ZGE2"/>
<keyword evidence="7 8" id="KW-0349">Heme</keyword>
<dbReference type="SUPFAM" id="SSF48264">
    <property type="entry name" value="Cytochrome P450"/>
    <property type="match status" value="1"/>
</dbReference>
<dbReference type="PRINTS" id="PR00463">
    <property type="entry name" value="EP450I"/>
</dbReference>
<comment type="caution">
    <text evidence="9">The sequence shown here is derived from an EMBL/GenBank/DDBJ whole genome shotgun (WGS) entry which is preliminary data.</text>
</comment>
<keyword evidence="4 8" id="KW-0560">Oxidoreductase</keyword>
<keyword evidence="6 8" id="KW-0503">Monooxygenase</keyword>
<evidence type="ECO:0000256" key="6">
    <source>
        <dbReference type="ARBA" id="ARBA00023033"/>
    </source>
</evidence>
<dbReference type="FunFam" id="1.10.630.10:FF:000036">
    <property type="entry name" value="CYtochrome P450 family"/>
    <property type="match status" value="1"/>
</dbReference>
<dbReference type="PRINTS" id="PR00385">
    <property type="entry name" value="P450"/>
</dbReference>
<proteinExistence type="inferred from homology"/>
<organism evidence="9 10">
    <name type="scientific">Pristionchus mayeri</name>
    <dbReference type="NCBI Taxonomy" id="1317129"/>
    <lineage>
        <taxon>Eukaryota</taxon>
        <taxon>Metazoa</taxon>
        <taxon>Ecdysozoa</taxon>
        <taxon>Nematoda</taxon>
        <taxon>Chromadorea</taxon>
        <taxon>Rhabditida</taxon>
        <taxon>Rhabditina</taxon>
        <taxon>Diplogasteromorpha</taxon>
        <taxon>Diplogasteroidea</taxon>
        <taxon>Neodiplogasteridae</taxon>
        <taxon>Pristionchus</taxon>
    </lineage>
</organism>
<gene>
    <name evidence="9" type="ORF">PMAYCL1PPCAC_10897</name>
</gene>
<dbReference type="GO" id="GO:0005506">
    <property type="term" value="F:iron ion binding"/>
    <property type="evidence" value="ECO:0007669"/>
    <property type="project" value="InterPro"/>
</dbReference>
<dbReference type="InterPro" id="IPR001128">
    <property type="entry name" value="Cyt_P450"/>
</dbReference>
<name>A0AAN4ZGE2_9BILA</name>
<evidence type="ECO:0000256" key="1">
    <source>
        <dbReference type="ARBA" id="ARBA00001971"/>
    </source>
</evidence>
<dbReference type="PANTHER" id="PTHR24284">
    <property type="entry name" value="CYTOCHROME P450 FAMILY"/>
    <property type="match status" value="1"/>
</dbReference>
<dbReference type="PANTHER" id="PTHR24284:SF1">
    <property type="entry name" value="CYTOCHROME P450 FAMILY"/>
    <property type="match status" value="1"/>
</dbReference>
<dbReference type="GO" id="GO:0016705">
    <property type="term" value="F:oxidoreductase activity, acting on paired donors, with incorporation or reduction of molecular oxygen"/>
    <property type="evidence" value="ECO:0007669"/>
    <property type="project" value="InterPro"/>
</dbReference>
<comment type="similarity">
    <text evidence="2 8">Belongs to the cytochrome P450 family.</text>
</comment>
<protein>
    <recommendedName>
        <fullName evidence="11">Cytochrome P450</fullName>
    </recommendedName>
</protein>
<feature type="binding site" description="axial binding residue" evidence="7">
    <location>
        <position position="436"/>
    </location>
    <ligand>
        <name>heme</name>
        <dbReference type="ChEBI" id="CHEBI:30413"/>
    </ligand>
    <ligandPart>
        <name>Fe</name>
        <dbReference type="ChEBI" id="CHEBI:18248"/>
    </ligandPart>
</feature>
<evidence type="ECO:0000256" key="3">
    <source>
        <dbReference type="ARBA" id="ARBA00022723"/>
    </source>
</evidence>
<keyword evidence="3 7" id="KW-0479">Metal-binding</keyword>
<reference evidence="10" key="1">
    <citation type="submission" date="2022-10" db="EMBL/GenBank/DDBJ databases">
        <title>Genome assembly of Pristionchus species.</title>
        <authorList>
            <person name="Yoshida K."/>
            <person name="Sommer R.J."/>
        </authorList>
    </citation>
    <scope>NUCLEOTIDE SEQUENCE [LARGE SCALE GENOMIC DNA]</scope>
    <source>
        <strain evidence="10">RS5460</strain>
    </source>
</reference>
<evidence type="ECO:0000256" key="7">
    <source>
        <dbReference type="PIRSR" id="PIRSR602401-1"/>
    </source>
</evidence>
<evidence type="ECO:0000256" key="2">
    <source>
        <dbReference type="ARBA" id="ARBA00010617"/>
    </source>
</evidence>
<dbReference type="Proteomes" id="UP001328107">
    <property type="component" value="Unassembled WGS sequence"/>
</dbReference>
<dbReference type="GO" id="GO:0004497">
    <property type="term" value="F:monooxygenase activity"/>
    <property type="evidence" value="ECO:0007669"/>
    <property type="project" value="UniProtKB-KW"/>
</dbReference>
<dbReference type="EMBL" id="BTRK01000003">
    <property type="protein sequence ID" value="GMR40702.1"/>
    <property type="molecule type" value="Genomic_DNA"/>
</dbReference>
<evidence type="ECO:0000256" key="5">
    <source>
        <dbReference type="ARBA" id="ARBA00023004"/>
    </source>
</evidence>
<evidence type="ECO:0000256" key="4">
    <source>
        <dbReference type="ARBA" id="ARBA00023002"/>
    </source>
</evidence>
<keyword evidence="5 7" id="KW-0408">Iron</keyword>
<dbReference type="InterPro" id="IPR036396">
    <property type="entry name" value="Cyt_P450_sf"/>
</dbReference>
<dbReference type="InterPro" id="IPR002401">
    <property type="entry name" value="Cyt_P450_E_grp-I"/>
</dbReference>
<accession>A0AAN4ZGE2</accession>
<dbReference type="InterPro" id="IPR017972">
    <property type="entry name" value="Cyt_P450_CS"/>
</dbReference>
<dbReference type="GO" id="GO:0020037">
    <property type="term" value="F:heme binding"/>
    <property type="evidence" value="ECO:0007669"/>
    <property type="project" value="InterPro"/>
</dbReference>
<evidence type="ECO:0000313" key="10">
    <source>
        <dbReference type="Proteomes" id="UP001328107"/>
    </source>
</evidence>
<evidence type="ECO:0008006" key="11">
    <source>
        <dbReference type="Google" id="ProtNLM"/>
    </source>
</evidence>
<dbReference type="Pfam" id="PF00067">
    <property type="entry name" value="p450"/>
    <property type="match status" value="1"/>
</dbReference>
<evidence type="ECO:0000256" key="8">
    <source>
        <dbReference type="RuleBase" id="RU000461"/>
    </source>
</evidence>
<keyword evidence="10" id="KW-1185">Reference proteome</keyword>
<dbReference type="PROSITE" id="PS00086">
    <property type="entry name" value="CYTOCHROME_P450"/>
    <property type="match status" value="1"/>
</dbReference>
<dbReference type="Gene3D" id="1.10.630.10">
    <property type="entry name" value="Cytochrome P450"/>
    <property type="match status" value="1"/>
</dbReference>
<comment type="cofactor">
    <cofactor evidence="1 7">
        <name>heme</name>
        <dbReference type="ChEBI" id="CHEBI:30413"/>
    </cofactor>
</comment>